<reference evidence="2 3" key="1">
    <citation type="submission" date="2019-08" db="EMBL/GenBank/DDBJ databases">
        <title>Seonamhaeicola sediminis sp. nov., isolated from marine sediment.</title>
        <authorList>
            <person name="Cao W.R."/>
        </authorList>
    </citation>
    <scope>NUCLEOTIDE SEQUENCE [LARGE SCALE GENOMIC DNA]</scope>
    <source>
        <strain evidence="2 3">1505</strain>
    </source>
</reference>
<dbReference type="Proteomes" id="UP000321080">
    <property type="component" value="Unassembled WGS sequence"/>
</dbReference>
<organism evidence="2 3">
    <name type="scientific">Seonamhaeicola maritimus</name>
    <dbReference type="NCBI Taxonomy" id="2591822"/>
    <lineage>
        <taxon>Bacteria</taxon>
        <taxon>Pseudomonadati</taxon>
        <taxon>Bacteroidota</taxon>
        <taxon>Flavobacteriia</taxon>
        <taxon>Flavobacteriales</taxon>
        <taxon>Flavobacteriaceae</taxon>
    </lineage>
</organism>
<feature type="transmembrane region" description="Helical" evidence="1">
    <location>
        <begin position="21"/>
        <end position="40"/>
    </location>
</feature>
<comment type="caution">
    <text evidence="2">The sequence shown here is derived from an EMBL/GenBank/DDBJ whole genome shotgun (WGS) entry which is preliminary data.</text>
</comment>
<dbReference type="EMBL" id="VRKQ01000008">
    <property type="protein sequence ID" value="TXG38713.1"/>
    <property type="molecule type" value="Genomic_DNA"/>
</dbReference>
<accession>A0A5C7GK60</accession>
<proteinExistence type="predicted"/>
<sequence length="251" mass="29081">MIKFFRNIRKKLLSEGHTGKYLKYAIGEIVLVVIGILIALQINNWNNNRIEAKEEKHLLINLKSEIIGNHERLQEMMKFHEHINRHMVEFSEYFGPDQQPIEVESFENYISALSWTPYYSPQKGVFNSSLSSGKIGIIKNDNLSFKLSSITSLEKTYGNILDHLKNLLSNHFTAHIIDKYPLINMRTGDLTAAKRSSFPLEQKKVLQSMEFETLVNLKRLNTSDALGHAEELYQVQDEIIDLINSELKRFE</sequence>
<keyword evidence="1" id="KW-0472">Membrane</keyword>
<dbReference type="AlphaFoldDB" id="A0A5C7GK60"/>
<keyword evidence="1" id="KW-0812">Transmembrane</keyword>
<dbReference type="OrthoDB" id="821805at2"/>
<evidence type="ECO:0000256" key="1">
    <source>
        <dbReference type="SAM" id="Phobius"/>
    </source>
</evidence>
<keyword evidence="1" id="KW-1133">Transmembrane helix</keyword>
<evidence type="ECO:0000313" key="3">
    <source>
        <dbReference type="Proteomes" id="UP000321080"/>
    </source>
</evidence>
<gene>
    <name evidence="2" type="ORF">FUA22_02170</name>
</gene>
<protein>
    <submittedName>
        <fullName evidence="2">Uncharacterized protein</fullName>
    </submittedName>
</protein>
<keyword evidence="3" id="KW-1185">Reference proteome</keyword>
<evidence type="ECO:0000313" key="2">
    <source>
        <dbReference type="EMBL" id="TXG38713.1"/>
    </source>
</evidence>
<dbReference type="InterPro" id="IPR045749">
    <property type="entry name" value="DUF6090"/>
</dbReference>
<name>A0A5C7GK60_9FLAO</name>
<dbReference type="RefSeq" id="WP_147766137.1">
    <property type="nucleotide sequence ID" value="NZ_VRKQ01000008.1"/>
</dbReference>
<dbReference type="Pfam" id="PF19578">
    <property type="entry name" value="DUF6090"/>
    <property type="match status" value="1"/>
</dbReference>